<evidence type="ECO:0000313" key="1">
    <source>
        <dbReference type="EMBL" id="JAP07820.1"/>
    </source>
</evidence>
<dbReference type="AlphaFoldDB" id="A0A0V0GHT6"/>
<sequence length="64" mass="7182">ANWNFISTSQVKDHIGNFFNFSFLTLQMTIDVFGSFLITNTSGNTASFLVHFDDRAFLKELAGS</sequence>
<protein>
    <submittedName>
        <fullName evidence="1">Putative ovule protein</fullName>
    </submittedName>
</protein>
<name>A0A0V0GHT6_SOLCH</name>
<accession>A0A0V0GHT6</accession>
<organism evidence="1">
    <name type="scientific">Solanum chacoense</name>
    <name type="common">Chaco potato</name>
    <dbReference type="NCBI Taxonomy" id="4108"/>
    <lineage>
        <taxon>Eukaryota</taxon>
        <taxon>Viridiplantae</taxon>
        <taxon>Streptophyta</taxon>
        <taxon>Embryophyta</taxon>
        <taxon>Tracheophyta</taxon>
        <taxon>Spermatophyta</taxon>
        <taxon>Magnoliopsida</taxon>
        <taxon>eudicotyledons</taxon>
        <taxon>Gunneridae</taxon>
        <taxon>Pentapetalae</taxon>
        <taxon>asterids</taxon>
        <taxon>lamiids</taxon>
        <taxon>Solanales</taxon>
        <taxon>Solanaceae</taxon>
        <taxon>Solanoideae</taxon>
        <taxon>Solaneae</taxon>
        <taxon>Solanum</taxon>
    </lineage>
</organism>
<feature type="non-terminal residue" evidence="1">
    <location>
        <position position="1"/>
    </location>
</feature>
<proteinExistence type="predicted"/>
<dbReference type="EMBL" id="GEDG01037985">
    <property type="protein sequence ID" value="JAP07820.1"/>
    <property type="molecule type" value="Transcribed_RNA"/>
</dbReference>
<reference evidence="1" key="1">
    <citation type="submission" date="2015-12" db="EMBL/GenBank/DDBJ databases">
        <title>Gene expression during late stages of embryo sac development: a critical building block for successful pollen-pistil interactions.</title>
        <authorList>
            <person name="Liu Y."/>
            <person name="Joly V."/>
            <person name="Sabar M."/>
            <person name="Matton D.P."/>
        </authorList>
    </citation>
    <scope>NUCLEOTIDE SEQUENCE</scope>
</reference>